<feature type="domain" description="PABS" evidence="5">
    <location>
        <begin position="1"/>
        <end position="214"/>
    </location>
</feature>
<dbReference type="PANTHER" id="PTHR43317">
    <property type="entry name" value="THERMOSPERMINE SYNTHASE ACAULIS5"/>
    <property type="match status" value="1"/>
</dbReference>
<reference evidence="7 8" key="2">
    <citation type="submission" date="2017-07" db="EMBL/GenBank/DDBJ databases">
        <title>Candidatus Dactylopiibacterium carminicum, a nitrogen-fixing symbiont of the cochineal insect Dactylopius coccus and Dactylopius opuntiae (Hemiptera: Coccoidea: Dactylopiidae).</title>
        <authorList>
            <person name="Vera A."/>
        </authorList>
    </citation>
    <scope>NUCLEOTIDE SEQUENCE [LARGE SCALE GENOMIC DNA]</scope>
    <source>
        <strain evidence="7 8">NFDCM</strain>
    </source>
</reference>
<evidence type="ECO:0000256" key="3">
    <source>
        <dbReference type="ARBA" id="ARBA00023115"/>
    </source>
</evidence>
<comment type="caution">
    <text evidence="7">The sequence shown here is derived from an EMBL/GenBank/DDBJ whole genome shotgun (WGS) entry which is preliminary data.</text>
</comment>
<dbReference type="Proteomes" id="UP000216107">
    <property type="component" value="Unassembled WGS sequence"/>
</dbReference>
<evidence type="ECO:0000256" key="2">
    <source>
        <dbReference type="ARBA" id="ARBA00022679"/>
    </source>
</evidence>
<dbReference type="Proteomes" id="UP000623509">
    <property type="component" value="Unassembled WGS sequence"/>
</dbReference>
<keyword evidence="3 4" id="KW-0620">Polyamine biosynthesis</keyword>
<dbReference type="GO" id="GO:0006596">
    <property type="term" value="P:polyamine biosynthetic process"/>
    <property type="evidence" value="ECO:0007669"/>
    <property type="project" value="UniProtKB-UniRule"/>
</dbReference>
<keyword evidence="9" id="KW-1185">Reference proteome</keyword>
<feature type="active site" description="Proton acceptor" evidence="4">
    <location>
        <position position="137"/>
    </location>
</feature>
<evidence type="ECO:0000259" key="5">
    <source>
        <dbReference type="PROSITE" id="PS51006"/>
    </source>
</evidence>
<reference evidence="6 9" key="1">
    <citation type="submission" date="2016-08" db="EMBL/GenBank/DDBJ databases">
        <title>Candidatus Dactylopiibacterium carminicum genome sequence.</title>
        <authorList>
            <person name="Ramirez-Puebla S.T."/>
            <person name="Ormeno-Orrillo E."/>
            <person name="Vera-Ponce De Leon A."/>
            <person name="Luis L."/>
            <person name="Sanchez-Flores A."/>
            <person name="Monica R."/>
            <person name="Martinez-Romero E."/>
        </authorList>
    </citation>
    <scope>NUCLEOTIDE SEQUENCE [LARGE SCALE GENOMIC DNA]</scope>
    <source>
        <strain evidence="6">END1</strain>
    </source>
</reference>
<keyword evidence="2 4" id="KW-0808">Transferase</keyword>
<dbReference type="Gene3D" id="3.40.50.150">
    <property type="entry name" value="Vaccinia Virus protein VP39"/>
    <property type="match status" value="1"/>
</dbReference>
<evidence type="ECO:0000256" key="4">
    <source>
        <dbReference type="PROSITE-ProRule" id="PRU00354"/>
    </source>
</evidence>
<dbReference type="PANTHER" id="PTHR43317:SF1">
    <property type="entry name" value="THERMOSPERMINE SYNTHASE ACAULIS5"/>
    <property type="match status" value="1"/>
</dbReference>
<dbReference type="AlphaFoldDB" id="A0A272EPD7"/>
<evidence type="ECO:0000313" key="9">
    <source>
        <dbReference type="Proteomes" id="UP000623509"/>
    </source>
</evidence>
<organism evidence="7 8">
    <name type="scientific">Candidatus Dactylopiibacterium carminicum</name>
    <dbReference type="NCBI Taxonomy" id="857335"/>
    <lineage>
        <taxon>Bacteria</taxon>
        <taxon>Pseudomonadati</taxon>
        <taxon>Pseudomonadota</taxon>
        <taxon>Betaproteobacteria</taxon>
        <taxon>Rhodocyclales</taxon>
        <taxon>Rhodocyclaceae</taxon>
        <taxon>Candidatus Dactylopiibacterium</taxon>
    </lineage>
</organism>
<sequence length="253" mass="27896">MRHDSIDISEEAGVRYLHFGSEWIQGAMRIRRPVDLELEYTREMMFGLLLREGFTADARWPRNILQIGLGAGSLTKFAYWKLPQTRVAVVEIDPAVHAAACFHFKLPAEDLRLHIEIGDGVDYVLNGQREFDYIQIDGFDADAGVGALDSLPFYQACRARLSDQGLLATNFFGSDNQYEPALQRLYKAFDGRCLALPPCTSGNVIALAASGAPITISDGALQAAARTLKTSTGLDLLPSVKRLQLAFPGNMQM</sequence>
<dbReference type="GO" id="GO:0016740">
    <property type="term" value="F:transferase activity"/>
    <property type="evidence" value="ECO:0007669"/>
    <property type="project" value="UniProtKB-UniRule"/>
</dbReference>
<dbReference type="Pfam" id="PF01564">
    <property type="entry name" value="Spermine_synth"/>
    <property type="match status" value="1"/>
</dbReference>
<proteinExistence type="inferred from homology"/>
<dbReference type="RefSeq" id="WP_095524650.1">
    <property type="nucleotide sequence ID" value="NZ_MDUX01000027.1"/>
</dbReference>
<evidence type="ECO:0000313" key="7">
    <source>
        <dbReference type="EMBL" id="PAS91982.1"/>
    </source>
</evidence>
<evidence type="ECO:0000256" key="1">
    <source>
        <dbReference type="ARBA" id="ARBA00007867"/>
    </source>
</evidence>
<dbReference type="InterPro" id="IPR029063">
    <property type="entry name" value="SAM-dependent_MTases_sf"/>
</dbReference>
<dbReference type="EMBL" id="MDUX01000027">
    <property type="protein sequence ID" value="KAF7599127.1"/>
    <property type="molecule type" value="Genomic_DNA"/>
</dbReference>
<accession>A0A272EPD7</accession>
<evidence type="ECO:0000313" key="8">
    <source>
        <dbReference type="Proteomes" id="UP000216107"/>
    </source>
</evidence>
<comment type="similarity">
    <text evidence="1">Belongs to the spermidine/spermine synthase family.</text>
</comment>
<name>A0A272EPD7_9RHOO</name>
<dbReference type="EMBL" id="NMRN01000051">
    <property type="protein sequence ID" value="PAS91982.1"/>
    <property type="molecule type" value="Genomic_DNA"/>
</dbReference>
<gene>
    <name evidence="6" type="ORF">BGI27_09535</name>
    <name evidence="7" type="ORF">CGU29_13475</name>
</gene>
<protein>
    <submittedName>
        <fullName evidence="7">Spermidine synthase</fullName>
    </submittedName>
</protein>
<dbReference type="SUPFAM" id="SSF53335">
    <property type="entry name" value="S-adenosyl-L-methionine-dependent methyltransferases"/>
    <property type="match status" value="1"/>
</dbReference>
<dbReference type="PROSITE" id="PS51006">
    <property type="entry name" value="PABS_2"/>
    <property type="match status" value="1"/>
</dbReference>
<dbReference type="OrthoDB" id="117774at2"/>
<dbReference type="InterPro" id="IPR030374">
    <property type="entry name" value="PABS"/>
</dbReference>
<evidence type="ECO:0000313" key="6">
    <source>
        <dbReference type="EMBL" id="KAF7599127.1"/>
    </source>
</evidence>